<gene>
    <name evidence="1" type="ORF">IDJ76_17175</name>
</gene>
<name>A0A926S7M5_9SPHI</name>
<dbReference type="AlphaFoldDB" id="A0A926S7M5"/>
<reference evidence="1" key="1">
    <citation type="submission" date="2020-09" db="EMBL/GenBank/DDBJ databases">
        <title>Novel species of Mucilaginibacter isolated from a glacier on the Tibetan Plateau.</title>
        <authorList>
            <person name="Liu Q."/>
            <person name="Xin Y.-H."/>
        </authorList>
    </citation>
    <scope>NUCLEOTIDE SEQUENCE</scope>
    <source>
        <strain evidence="1">ZB1P21</strain>
    </source>
</reference>
<evidence type="ECO:0000313" key="2">
    <source>
        <dbReference type="Proteomes" id="UP000619078"/>
    </source>
</evidence>
<dbReference type="EMBL" id="JACWMX010000007">
    <property type="protein sequence ID" value="MBD1394841.1"/>
    <property type="molecule type" value="Genomic_DNA"/>
</dbReference>
<evidence type="ECO:0000313" key="1">
    <source>
        <dbReference type="EMBL" id="MBD1394841.1"/>
    </source>
</evidence>
<keyword evidence="2" id="KW-1185">Reference proteome</keyword>
<protein>
    <submittedName>
        <fullName evidence="1">Uncharacterized protein</fullName>
    </submittedName>
</protein>
<accession>A0A926S7M5</accession>
<sequence length="70" mass="7730">MNNNQTISLSEFTLLGNYLKANEYISNGEALVSQSGKFLALIDNDGRLCIYQRRAGGNQADLYHCVLMTG</sequence>
<proteinExistence type="predicted"/>
<comment type="caution">
    <text evidence="1">The sequence shown here is derived from an EMBL/GenBank/DDBJ whole genome shotgun (WGS) entry which is preliminary data.</text>
</comment>
<dbReference type="Proteomes" id="UP000619078">
    <property type="component" value="Unassembled WGS sequence"/>
</dbReference>
<organism evidence="1 2">
    <name type="scientific">Mucilaginibacter glaciei</name>
    <dbReference type="NCBI Taxonomy" id="2772109"/>
    <lineage>
        <taxon>Bacteria</taxon>
        <taxon>Pseudomonadati</taxon>
        <taxon>Bacteroidota</taxon>
        <taxon>Sphingobacteriia</taxon>
        <taxon>Sphingobacteriales</taxon>
        <taxon>Sphingobacteriaceae</taxon>
        <taxon>Mucilaginibacter</taxon>
    </lineage>
</organism>
<dbReference type="RefSeq" id="WP_191164844.1">
    <property type="nucleotide sequence ID" value="NZ_JACWMX010000007.1"/>
</dbReference>